<evidence type="ECO:0000256" key="4">
    <source>
        <dbReference type="ARBA" id="ARBA00023235"/>
    </source>
</evidence>
<dbReference type="Pfam" id="PF00160">
    <property type="entry name" value="Pro_isomerase"/>
    <property type="match status" value="1"/>
</dbReference>
<dbReference type="Proteomes" id="UP001527925">
    <property type="component" value="Unassembled WGS sequence"/>
</dbReference>
<organism evidence="7 8">
    <name type="scientific">Polyrhizophydium stewartii</name>
    <dbReference type="NCBI Taxonomy" id="2732419"/>
    <lineage>
        <taxon>Eukaryota</taxon>
        <taxon>Fungi</taxon>
        <taxon>Fungi incertae sedis</taxon>
        <taxon>Chytridiomycota</taxon>
        <taxon>Chytridiomycota incertae sedis</taxon>
        <taxon>Chytridiomycetes</taxon>
        <taxon>Rhizophydiales</taxon>
        <taxon>Rhizophydiales incertae sedis</taxon>
        <taxon>Polyrhizophydium</taxon>
    </lineage>
</organism>
<keyword evidence="4 7" id="KW-0413">Isomerase</keyword>
<name>A0ABR4NFK7_9FUNG</name>
<dbReference type="InterPro" id="IPR029000">
    <property type="entry name" value="Cyclophilin-like_dom_sf"/>
</dbReference>
<dbReference type="SUPFAM" id="SSF50891">
    <property type="entry name" value="Cyclophilin-like"/>
    <property type="match status" value="1"/>
</dbReference>
<comment type="catalytic activity">
    <reaction evidence="1">
        <text>[protein]-peptidylproline (omega=180) = [protein]-peptidylproline (omega=0)</text>
        <dbReference type="Rhea" id="RHEA:16237"/>
        <dbReference type="Rhea" id="RHEA-COMP:10747"/>
        <dbReference type="Rhea" id="RHEA-COMP:10748"/>
        <dbReference type="ChEBI" id="CHEBI:83833"/>
        <dbReference type="ChEBI" id="CHEBI:83834"/>
        <dbReference type="EC" id="5.2.1.8"/>
    </reaction>
</comment>
<keyword evidence="8" id="KW-1185">Reference proteome</keyword>
<evidence type="ECO:0000256" key="3">
    <source>
        <dbReference type="ARBA" id="ARBA00023110"/>
    </source>
</evidence>
<accession>A0ABR4NFK7</accession>
<dbReference type="CDD" id="cd01926">
    <property type="entry name" value="cyclophilin_ABH_like"/>
    <property type="match status" value="1"/>
</dbReference>
<dbReference type="PROSITE" id="PS50072">
    <property type="entry name" value="CSA_PPIASE_2"/>
    <property type="match status" value="1"/>
</dbReference>
<proteinExistence type="predicted"/>
<feature type="compositionally biased region" description="Low complexity" evidence="5">
    <location>
        <begin position="54"/>
        <end position="77"/>
    </location>
</feature>
<protein>
    <recommendedName>
        <fullName evidence="2">peptidylprolyl isomerase</fullName>
        <ecNumber evidence="2">5.2.1.8</ecNumber>
    </recommendedName>
</protein>
<dbReference type="GO" id="GO:0003755">
    <property type="term" value="F:peptidyl-prolyl cis-trans isomerase activity"/>
    <property type="evidence" value="ECO:0007669"/>
    <property type="project" value="UniProtKB-EC"/>
</dbReference>
<feature type="compositionally biased region" description="Low complexity" evidence="5">
    <location>
        <begin position="146"/>
        <end position="157"/>
    </location>
</feature>
<evidence type="ECO:0000313" key="7">
    <source>
        <dbReference type="EMBL" id="KAL2918305.1"/>
    </source>
</evidence>
<dbReference type="Gene3D" id="2.40.100.10">
    <property type="entry name" value="Cyclophilin-like"/>
    <property type="match status" value="1"/>
</dbReference>
<evidence type="ECO:0000256" key="1">
    <source>
        <dbReference type="ARBA" id="ARBA00000971"/>
    </source>
</evidence>
<gene>
    <name evidence="7" type="primary">CPR2_1</name>
    <name evidence="7" type="ORF">HK105_202232</name>
</gene>
<dbReference type="EMBL" id="JADGIZ020000007">
    <property type="protein sequence ID" value="KAL2918305.1"/>
    <property type="molecule type" value="Genomic_DNA"/>
</dbReference>
<comment type="caution">
    <text evidence="7">The sequence shown here is derived from an EMBL/GenBank/DDBJ whole genome shotgun (WGS) entry which is preliminary data.</text>
</comment>
<dbReference type="PRINTS" id="PR00153">
    <property type="entry name" value="CSAPPISMRASE"/>
</dbReference>
<sequence>MQLRARLALLGVVLFMGIVLLAWTSGSRPEAPVRDSLDREFEVDAAAKAAAAAADNGAAAAAGAAAGAKSGAKSGGSRLRRPPKDKAPQPSAGAGAGDEELELPAGVRAGAQHGREQQRQPPPPPARADEIPQRAQPAQPAPTPEAAPLVAPAAAPPKKTRPTGHTDITNKVFFDIKQDGELLGRIVIGLYGNIAPKTAENFRALATGEKGYGYRGSVFHRVIQQFMIQGGDFERGDGTGGYSIYPGRKFKDESFELKHDGPGWVSMANSGPDTNGSQFFITTVNTSWLDGHHVVFGKVIEGMDIVRKIEKTPVSGSRPVSDVVIAVSGELSLDDA</sequence>
<dbReference type="EC" id="5.2.1.8" evidence="2"/>
<reference evidence="7 8" key="1">
    <citation type="submission" date="2023-09" db="EMBL/GenBank/DDBJ databases">
        <title>Pangenome analysis of Batrachochytrium dendrobatidis and related Chytrids.</title>
        <authorList>
            <person name="Yacoub M.N."/>
            <person name="Stajich J.E."/>
            <person name="James T.Y."/>
        </authorList>
    </citation>
    <scope>NUCLEOTIDE SEQUENCE [LARGE SCALE GENOMIC DNA]</scope>
    <source>
        <strain evidence="7 8">JEL0888</strain>
    </source>
</reference>
<dbReference type="PANTHER" id="PTHR11071:SF561">
    <property type="entry name" value="PEPTIDYL-PROLYL CIS-TRANS ISOMERASE D-RELATED"/>
    <property type="match status" value="1"/>
</dbReference>
<dbReference type="InterPro" id="IPR020892">
    <property type="entry name" value="Cyclophilin-type_PPIase_CS"/>
</dbReference>
<feature type="domain" description="PPIase cyclophilin-type" evidence="6">
    <location>
        <begin position="173"/>
        <end position="330"/>
    </location>
</feature>
<dbReference type="PROSITE" id="PS00170">
    <property type="entry name" value="CSA_PPIASE_1"/>
    <property type="match status" value="1"/>
</dbReference>
<keyword evidence="3" id="KW-0697">Rotamase</keyword>
<dbReference type="InterPro" id="IPR002130">
    <property type="entry name" value="Cyclophilin-type_PPIase_dom"/>
</dbReference>
<evidence type="ECO:0000313" key="8">
    <source>
        <dbReference type="Proteomes" id="UP001527925"/>
    </source>
</evidence>
<evidence type="ECO:0000256" key="5">
    <source>
        <dbReference type="SAM" id="MobiDB-lite"/>
    </source>
</evidence>
<evidence type="ECO:0000259" key="6">
    <source>
        <dbReference type="PROSITE" id="PS50072"/>
    </source>
</evidence>
<evidence type="ECO:0000256" key="2">
    <source>
        <dbReference type="ARBA" id="ARBA00013194"/>
    </source>
</evidence>
<feature type="region of interest" description="Disordered" evidence="5">
    <location>
        <begin position="54"/>
        <end position="166"/>
    </location>
</feature>
<dbReference type="PANTHER" id="PTHR11071">
    <property type="entry name" value="PEPTIDYL-PROLYL CIS-TRANS ISOMERASE"/>
    <property type="match status" value="1"/>
</dbReference>